<dbReference type="Proteomes" id="UP000440498">
    <property type="component" value="Unassembled WGS sequence"/>
</dbReference>
<name>A0A6A7N6R4_9BURK</name>
<dbReference type="InterPro" id="IPR007973">
    <property type="entry name" value="Pilus_assembly_TraE"/>
</dbReference>
<evidence type="ECO:0000256" key="1">
    <source>
        <dbReference type="SAM" id="Phobius"/>
    </source>
</evidence>
<dbReference type="RefSeq" id="WP_152839895.1">
    <property type="nucleotide sequence ID" value="NZ_WHUG01000009.1"/>
</dbReference>
<comment type="caution">
    <text evidence="2">The sequence shown here is derived from an EMBL/GenBank/DDBJ whole genome shotgun (WGS) entry which is preliminary data.</text>
</comment>
<keyword evidence="1" id="KW-1133">Transmembrane helix</keyword>
<organism evidence="2 3">
    <name type="scientific">Rugamonas aquatica</name>
    <dbReference type="NCBI Taxonomy" id="2743357"/>
    <lineage>
        <taxon>Bacteria</taxon>
        <taxon>Pseudomonadati</taxon>
        <taxon>Pseudomonadota</taxon>
        <taxon>Betaproteobacteria</taxon>
        <taxon>Burkholderiales</taxon>
        <taxon>Oxalobacteraceae</taxon>
        <taxon>Telluria group</taxon>
        <taxon>Rugamonas</taxon>
    </lineage>
</organism>
<protein>
    <submittedName>
        <fullName evidence="2">Type IV conjugative transfer system protein TraE</fullName>
    </submittedName>
</protein>
<reference evidence="2 3" key="1">
    <citation type="submission" date="2019-10" db="EMBL/GenBank/DDBJ databases">
        <title>Two novel species isolated from a subtropical stream in China.</title>
        <authorList>
            <person name="Lu H."/>
        </authorList>
    </citation>
    <scope>NUCLEOTIDE SEQUENCE [LARGE SCALE GENOMIC DNA]</scope>
    <source>
        <strain evidence="2 3">FT29W</strain>
    </source>
</reference>
<keyword evidence="3" id="KW-1185">Reference proteome</keyword>
<keyword evidence="1" id="KW-0812">Transmembrane</keyword>
<dbReference type="NCBIfam" id="TIGR02761">
    <property type="entry name" value="TraE_TIGR"/>
    <property type="match status" value="1"/>
</dbReference>
<sequence length="189" mass="21396">MNPDQLTRDMRELRLRAARLGILSLVLAVAVLVLGLVVLRTLGMQRTVVTPPTVSREFWVSHDRVSADYLQMMAEFVCGLVLDVTPESVSWKKKALLPLVAPESSAGFSMRMDREAERLKKMNGSTYFSAQTYDADEDAQSVRATGILHTQINGHETTPRQVTYLIEFDYRGGREHLARFSEEEAHEKR</sequence>
<dbReference type="EMBL" id="WHUG01000009">
    <property type="protein sequence ID" value="MQA40598.1"/>
    <property type="molecule type" value="Genomic_DNA"/>
</dbReference>
<feature type="transmembrane region" description="Helical" evidence="1">
    <location>
        <begin position="20"/>
        <end position="39"/>
    </location>
</feature>
<keyword evidence="1" id="KW-0472">Membrane</keyword>
<evidence type="ECO:0000313" key="3">
    <source>
        <dbReference type="Proteomes" id="UP000440498"/>
    </source>
</evidence>
<proteinExistence type="predicted"/>
<dbReference type="AlphaFoldDB" id="A0A6A7N6R4"/>
<dbReference type="Pfam" id="PF05309">
    <property type="entry name" value="TraE"/>
    <property type="match status" value="1"/>
</dbReference>
<evidence type="ECO:0000313" key="2">
    <source>
        <dbReference type="EMBL" id="MQA40598.1"/>
    </source>
</evidence>
<accession>A0A6A7N6R4</accession>
<gene>
    <name evidence="2" type="primary">traE</name>
    <name evidence="2" type="ORF">GEV02_20815</name>
</gene>